<evidence type="ECO:0000313" key="1">
    <source>
        <dbReference type="EMBL" id="RCW87073.1"/>
    </source>
</evidence>
<gene>
    <name evidence="1" type="ORF">DFP89_10377</name>
</gene>
<comment type="caution">
    <text evidence="1">The sequence shown here is derived from an EMBL/GenBank/DDBJ whole genome shotgun (WGS) entry which is preliminary data.</text>
</comment>
<name>A0A368Z3P0_9RHOB</name>
<keyword evidence="2" id="KW-1185">Reference proteome</keyword>
<reference evidence="1 2" key="1">
    <citation type="submission" date="2018-07" db="EMBL/GenBank/DDBJ databases">
        <title>Genomic Encyclopedia of Type Strains, Phase III (KMG-III): the genomes of soil and plant-associated and newly described type strains.</title>
        <authorList>
            <person name="Whitman W."/>
        </authorList>
    </citation>
    <scope>NUCLEOTIDE SEQUENCE [LARGE SCALE GENOMIC DNA]</scope>
    <source>
        <strain evidence="1 2">CECT 8525</strain>
    </source>
</reference>
<evidence type="ECO:0000313" key="2">
    <source>
        <dbReference type="Proteomes" id="UP000253345"/>
    </source>
</evidence>
<organism evidence="1 2">
    <name type="scientific">Paracoccus lutimaris</name>
    <dbReference type="NCBI Taxonomy" id="1490030"/>
    <lineage>
        <taxon>Bacteria</taxon>
        <taxon>Pseudomonadati</taxon>
        <taxon>Pseudomonadota</taxon>
        <taxon>Alphaproteobacteria</taxon>
        <taxon>Rhodobacterales</taxon>
        <taxon>Paracoccaceae</taxon>
        <taxon>Paracoccus</taxon>
    </lineage>
</organism>
<accession>A0A368Z3P0</accession>
<sequence>MAGAMAIALGPGNGFSLAWTHSVEKTEWREDWRVTDAGLVPVRAAVKGSGAGMEPGPDARLQDGWLVWQPKAPPVRELALAASGATGAGWRICGVDCVTLGADAGAPLLLRPCP</sequence>
<proteinExistence type="predicted"/>
<protein>
    <submittedName>
        <fullName evidence="1">Uncharacterized protein DUF1850</fullName>
    </submittedName>
</protein>
<dbReference type="Proteomes" id="UP000253345">
    <property type="component" value="Unassembled WGS sequence"/>
</dbReference>
<dbReference type="Pfam" id="PF08905">
    <property type="entry name" value="DUF1850"/>
    <property type="match status" value="1"/>
</dbReference>
<dbReference type="EMBL" id="QPJL01000003">
    <property type="protein sequence ID" value="RCW87073.1"/>
    <property type="molecule type" value="Genomic_DNA"/>
</dbReference>
<dbReference type="InterPro" id="IPR015001">
    <property type="entry name" value="DUF1850"/>
</dbReference>
<dbReference type="AlphaFoldDB" id="A0A368Z3P0"/>